<dbReference type="Pfam" id="PF23213">
    <property type="entry name" value="DUF7065"/>
    <property type="match status" value="1"/>
</dbReference>
<dbReference type="SUPFAM" id="SSF159245">
    <property type="entry name" value="AttH-like"/>
    <property type="match status" value="1"/>
</dbReference>
<dbReference type="Gene3D" id="2.40.370.10">
    <property type="entry name" value="AttH-like domain"/>
    <property type="match status" value="1"/>
</dbReference>
<feature type="domain" description="DUF7065" evidence="1">
    <location>
        <begin position="41"/>
        <end position="195"/>
    </location>
</feature>
<organism evidence="2 3">
    <name type="scientific">Weissella jogaejeotgali</name>
    <dbReference type="NCBI Taxonomy" id="1631871"/>
    <lineage>
        <taxon>Bacteria</taxon>
        <taxon>Bacillati</taxon>
        <taxon>Bacillota</taxon>
        <taxon>Bacilli</taxon>
        <taxon>Lactobacillales</taxon>
        <taxon>Lactobacillaceae</taxon>
        <taxon>Weissella</taxon>
    </lineage>
</organism>
<accession>A0A1L6R9Q4</accession>
<dbReference type="AlphaFoldDB" id="A0A1L6R9Q4"/>
<reference evidence="2 3" key="1">
    <citation type="submission" date="2016-02" db="EMBL/GenBank/DDBJ databases">
        <title>Complete Genome Sequence of Weissella jogaejeotgali FOL01.</title>
        <authorList>
            <person name="Lee J.-H."/>
            <person name="Ku H.-J."/>
        </authorList>
    </citation>
    <scope>NUCLEOTIDE SEQUENCE [LARGE SCALE GENOMIC DNA]</scope>
    <source>
        <strain evidence="2 3">FOL01</strain>
    </source>
</reference>
<dbReference type="STRING" id="1631871.FOL01_0415"/>
<evidence type="ECO:0000313" key="2">
    <source>
        <dbReference type="EMBL" id="APS41274.1"/>
    </source>
</evidence>
<dbReference type="InterPro" id="IPR055493">
    <property type="entry name" value="DUF7065"/>
</dbReference>
<dbReference type="InterPro" id="IPR023374">
    <property type="entry name" value="AttH-like_dom_sf"/>
</dbReference>
<dbReference type="KEGG" id="wjo:FOL01_0415"/>
<evidence type="ECO:0000259" key="1">
    <source>
        <dbReference type="Pfam" id="PF23213"/>
    </source>
</evidence>
<proteinExistence type="predicted"/>
<dbReference type="RefSeq" id="WP_075269118.1">
    <property type="nucleotide sequence ID" value="NZ_CP014332.1"/>
</dbReference>
<name>A0A1L6R9Q4_9LACO</name>
<dbReference type="OrthoDB" id="5491608at2"/>
<sequence>MARIRLMDQKEDFEKLGVDPNKIETWEEGRRDTDDPEHNEVWYFDAIFDQGGKYMVGFRPKSPRDLKKKGFSPNLNIMITTPDGETRQDFLNYPIEESHIGTEKADLKFGPHTMTGDFKSYDIHVEPVNGVGCDLHYEALVEPFRQSGSAVIALGDNDEYYYTDLNVPKSKVTGTLIYDGQEHQVSGLGYHDHQWMNINPMKAWHHWLWGHLYTDKYTVMIYDFVGQKEYDYQRVPFFGVQDNETGKVIYMTDGNVKLDSEVQTNSTGKAFPKVSHYTFQNKDDSKKVEFTVKWDQEIETRDMYHNAKIAQKLVFKAMKIEPVYMRYFAHGTLKITDGDEVDETSGEMIYEYNYMGKPDPLADV</sequence>
<evidence type="ECO:0000313" key="3">
    <source>
        <dbReference type="Proteomes" id="UP000185473"/>
    </source>
</evidence>
<dbReference type="EMBL" id="CP014332">
    <property type="protein sequence ID" value="APS41274.1"/>
    <property type="molecule type" value="Genomic_DNA"/>
</dbReference>
<gene>
    <name evidence="2" type="ORF">FOL01_0415</name>
</gene>
<keyword evidence="3" id="KW-1185">Reference proteome</keyword>
<dbReference type="Proteomes" id="UP000185473">
    <property type="component" value="Chromosome"/>
</dbReference>
<protein>
    <recommendedName>
        <fullName evidence="1">DUF7065 domain-containing protein</fullName>
    </recommendedName>
</protein>